<dbReference type="EMBL" id="JADWYR010000002">
    <property type="protein sequence ID" value="MBG9377800.1"/>
    <property type="molecule type" value="Genomic_DNA"/>
</dbReference>
<dbReference type="Proteomes" id="UP000628448">
    <property type="component" value="Unassembled WGS sequence"/>
</dbReference>
<protein>
    <submittedName>
        <fullName evidence="2">VOC family protein</fullName>
    </submittedName>
</protein>
<name>A0A931GWL0_9BACT</name>
<evidence type="ECO:0000259" key="1">
    <source>
        <dbReference type="Pfam" id="PF06983"/>
    </source>
</evidence>
<feature type="domain" description="PhnB-like" evidence="1">
    <location>
        <begin position="4"/>
        <end position="106"/>
    </location>
</feature>
<dbReference type="CDD" id="cd06588">
    <property type="entry name" value="PhnB_like"/>
    <property type="match status" value="1"/>
</dbReference>
<reference evidence="2" key="1">
    <citation type="submission" date="2020-11" db="EMBL/GenBank/DDBJ databases">
        <title>Bacterial whole genome sequence for Panacibacter sp. DH6.</title>
        <authorList>
            <person name="Le V."/>
            <person name="Ko S."/>
            <person name="Ahn C.-Y."/>
            <person name="Oh H.-M."/>
        </authorList>
    </citation>
    <scope>NUCLEOTIDE SEQUENCE</scope>
    <source>
        <strain evidence="2">DH6</strain>
    </source>
</reference>
<proteinExistence type="predicted"/>
<gene>
    <name evidence="2" type="ORF">I5907_16285</name>
</gene>
<dbReference type="InterPro" id="IPR029068">
    <property type="entry name" value="Glyas_Bleomycin-R_OHBP_Dase"/>
</dbReference>
<keyword evidence="3" id="KW-1185">Reference proteome</keyword>
<sequence>MTKRIYACLWFNGNAHEAATFYCSVFRQSAIMDKNNMVTTFEINGTRFMALNGGPHFTFSEAISFVVDCETQEEIDYYWDKLTADGGRESMCGWLQDKYGVSWQIVPSILPKLLSDPAKSQKVVQAFMKMKKFDIAVLENV</sequence>
<dbReference type="InterPro" id="IPR009725">
    <property type="entry name" value="3_dmu_93_MTrfase"/>
</dbReference>
<organism evidence="2 3">
    <name type="scientific">Panacibacter microcysteis</name>
    <dbReference type="NCBI Taxonomy" id="2793269"/>
    <lineage>
        <taxon>Bacteria</taxon>
        <taxon>Pseudomonadati</taxon>
        <taxon>Bacteroidota</taxon>
        <taxon>Chitinophagia</taxon>
        <taxon>Chitinophagales</taxon>
        <taxon>Chitinophagaceae</taxon>
        <taxon>Panacibacter</taxon>
    </lineage>
</organism>
<dbReference type="Gene3D" id="3.10.180.10">
    <property type="entry name" value="2,3-Dihydroxybiphenyl 1,2-Dioxygenase, domain 1"/>
    <property type="match status" value="1"/>
</dbReference>
<accession>A0A931GWL0</accession>
<evidence type="ECO:0000313" key="2">
    <source>
        <dbReference type="EMBL" id="MBG9377800.1"/>
    </source>
</evidence>
<dbReference type="AlphaFoldDB" id="A0A931GWL0"/>
<evidence type="ECO:0000313" key="3">
    <source>
        <dbReference type="Proteomes" id="UP000628448"/>
    </source>
</evidence>
<dbReference type="PIRSF" id="PIRSF021700">
    <property type="entry name" value="3_dmu_93_MTrfase"/>
    <property type="match status" value="1"/>
</dbReference>
<dbReference type="PANTHER" id="PTHR33990">
    <property type="entry name" value="PROTEIN YJDN-RELATED"/>
    <property type="match status" value="1"/>
</dbReference>
<dbReference type="Pfam" id="PF06983">
    <property type="entry name" value="3-dmu-9_3-mt"/>
    <property type="match status" value="1"/>
</dbReference>
<dbReference type="PANTHER" id="PTHR33990:SF2">
    <property type="entry name" value="PHNB-LIKE DOMAIN-CONTAINING PROTEIN"/>
    <property type="match status" value="1"/>
</dbReference>
<dbReference type="InterPro" id="IPR028973">
    <property type="entry name" value="PhnB-like"/>
</dbReference>
<dbReference type="SUPFAM" id="SSF54593">
    <property type="entry name" value="Glyoxalase/Bleomycin resistance protein/Dihydroxybiphenyl dioxygenase"/>
    <property type="match status" value="1"/>
</dbReference>
<comment type="caution">
    <text evidence="2">The sequence shown here is derived from an EMBL/GenBank/DDBJ whole genome shotgun (WGS) entry which is preliminary data.</text>
</comment>